<dbReference type="Proteomes" id="UP001207654">
    <property type="component" value="Unassembled WGS sequence"/>
</dbReference>
<gene>
    <name evidence="1" type="ORF">OV287_18700</name>
</gene>
<organism evidence="1 2">
    <name type="scientific">Archangium lansingense</name>
    <dbReference type="NCBI Taxonomy" id="2995310"/>
    <lineage>
        <taxon>Bacteria</taxon>
        <taxon>Pseudomonadati</taxon>
        <taxon>Myxococcota</taxon>
        <taxon>Myxococcia</taxon>
        <taxon>Myxococcales</taxon>
        <taxon>Cystobacterineae</taxon>
        <taxon>Archangiaceae</taxon>
        <taxon>Archangium</taxon>
    </lineage>
</organism>
<dbReference type="RefSeq" id="WP_267535393.1">
    <property type="nucleotide sequence ID" value="NZ_JAPNKA010000001.1"/>
</dbReference>
<evidence type="ECO:0000313" key="2">
    <source>
        <dbReference type="Proteomes" id="UP001207654"/>
    </source>
</evidence>
<dbReference type="EMBL" id="JAPNKA010000001">
    <property type="protein sequence ID" value="MCY1076510.1"/>
    <property type="molecule type" value="Genomic_DNA"/>
</dbReference>
<evidence type="ECO:0000313" key="1">
    <source>
        <dbReference type="EMBL" id="MCY1076510.1"/>
    </source>
</evidence>
<proteinExistence type="predicted"/>
<reference evidence="1 2" key="1">
    <citation type="submission" date="2022-11" db="EMBL/GenBank/DDBJ databases">
        <title>Minimal conservation of predation-associated metabolite biosynthetic gene clusters underscores biosynthetic potential of Myxococcota including descriptions for ten novel species: Archangium lansinium sp. nov., Myxococcus landrumus sp. nov., Nannocystis bai.</title>
        <authorList>
            <person name="Ahearne A."/>
            <person name="Stevens C."/>
            <person name="Phillips K."/>
        </authorList>
    </citation>
    <scope>NUCLEOTIDE SEQUENCE [LARGE SCALE GENOMIC DNA]</scope>
    <source>
        <strain evidence="1 2">MIWBW</strain>
    </source>
</reference>
<name>A0ABT4A4E6_9BACT</name>
<protein>
    <submittedName>
        <fullName evidence="1">PilZ domain-containing protein</fullName>
    </submittedName>
</protein>
<accession>A0ABT4A4E6</accession>
<sequence length="807" mass="89213">MSVPIRDVLVVHPNAGRRAALASALPSYRVVAVESKTEAAFKMADAAPALIIAPPDDARLFLRQVAHAAPDALRVFICSKSDSVGLAELLQSAAEGHVFSVLDEALSGPELGRTLSHLLQHRGSASIAVSPAAYAVHFTLNEHAHEAQCSEIGNFGATLLLPGHLPLDAFSPGAVLETLRIEREGQVLFKTPWAQVQRSLVVHDEQGAHLCLGISWATAMYPPPPVPGVTMEEPSEVVATLRKALRRGATLWLQAVNDSSVQIRLEDPVVETVEEKTVLRCLATGTLEGSAGDEVDLFFEMGGQSYSGVCGLLVNGPDGKIVVQMPRTLVMRNWRSLPRFKPEPDGRFLVSFLAPITGHHITRAALDLSVGGLSFPFDASSEIIPAGSRLDATLLLPDGTSAHCQLEVRSIHGLPSDGRPDGGLRPYRAGARFSGLSQHARGVILRAFMTSRCRAISEGDEVSFESIWHLMEEARYRFHPDYPFGDDSAVALLQDTHRKVYSTGDLGRCLVYNSDKGLQGQIAGLRIHSRTWLVQHLAVRPGVRRGEQVSYELSNLAVELGEVQQDIEFIRYSWRKDNRWPSRRIGWLARALETPGLSFLRHFSYLRLPLSAESPPPPVRDLPRVRDGVRTDYVWIELYLRDRGELVRVLSEDLLTDEVDLSALSERFRAHGLHRRRRVFVVDGEYTPLAVALCEEGTPGLNLLEKTNAFWLLVPNRSHPQARAATQALVQRCVEHARERGRPSAIALVEDEDVAVLEEAGFQDLGRFSEWIFHRSMLRRVCELWRSVFERLGGSPAPDWSTEEGLE</sequence>
<keyword evidence="2" id="KW-1185">Reference proteome</keyword>
<comment type="caution">
    <text evidence="1">The sequence shown here is derived from an EMBL/GenBank/DDBJ whole genome shotgun (WGS) entry which is preliminary data.</text>
</comment>